<dbReference type="AlphaFoldDB" id="A0A426ZA88"/>
<evidence type="ECO:0000313" key="2">
    <source>
        <dbReference type="EMBL" id="RRT60905.1"/>
    </source>
</evidence>
<gene>
    <name evidence="2" type="ORF">B296_00012632</name>
</gene>
<accession>A0A426ZA88</accession>
<protein>
    <submittedName>
        <fullName evidence="2">Uncharacterized protein</fullName>
    </submittedName>
</protein>
<name>A0A426ZA88_ENSVE</name>
<reference evidence="2 3" key="1">
    <citation type="journal article" date="2014" name="Agronomy (Basel)">
        <title>A Draft Genome Sequence for Ensete ventricosum, the Drought-Tolerant Tree Against Hunger.</title>
        <authorList>
            <person name="Harrison J."/>
            <person name="Moore K.A."/>
            <person name="Paszkiewicz K."/>
            <person name="Jones T."/>
            <person name="Grant M."/>
            <person name="Ambacheew D."/>
            <person name="Muzemil S."/>
            <person name="Studholme D.J."/>
        </authorList>
    </citation>
    <scope>NUCLEOTIDE SEQUENCE [LARGE SCALE GENOMIC DNA]</scope>
</reference>
<proteinExistence type="predicted"/>
<dbReference type="Proteomes" id="UP000287651">
    <property type="component" value="Unassembled WGS sequence"/>
</dbReference>
<evidence type="ECO:0000256" key="1">
    <source>
        <dbReference type="SAM" id="MobiDB-lite"/>
    </source>
</evidence>
<organism evidence="2 3">
    <name type="scientific">Ensete ventricosum</name>
    <name type="common">Abyssinian banana</name>
    <name type="synonym">Musa ensete</name>
    <dbReference type="NCBI Taxonomy" id="4639"/>
    <lineage>
        <taxon>Eukaryota</taxon>
        <taxon>Viridiplantae</taxon>
        <taxon>Streptophyta</taxon>
        <taxon>Embryophyta</taxon>
        <taxon>Tracheophyta</taxon>
        <taxon>Spermatophyta</taxon>
        <taxon>Magnoliopsida</taxon>
        <taxon>Liliopsida</taxon>
        <taxon>Zingiberales</taxon>
        <taxon>Musaceae</taxon>
        <taxon>Ensete</taxon>
    </lineage>
</organism>
<evidence type="ECO:0000313" key="3">
    <source>
        <dbReference type="Proteomes" id="UP000287651"/>
    </source>
</evidence>
<comment type="caution">
    <text evidence="2">The sequence shown here is derived from an EMBL/GenBank/DDBJ whole genome shotgun (WGS) entry which is preliminary data.</text>
</comment>
<sequence length="79" mass="8949">MIGSMELEPDNGPRSSFGFEPSLDDEVGSCREFTKRFAKGTRKLTRNTKGDRREEDRRTYRKNAGGYRIMREIGATASG</sequence>
<dbReference type="EMBL" id="AMZH03007606">
    <property type="protein sequence ID" value="RRT60905.1"/>
    <property type="molecule type" value="Genomic_DNA"/>
</dbReference>
<feature type="region of interest" description="Disordered" evidence="1">
    <location>
        <begin position="1"/>
        <end position="23"/>
    </location>
</feature>